<dbReference type="InterPro" id="IPR005895">
    <property type="entry name" value="ABC_transptr_haem_export_CcmA"/>
</dbReference>
<keyword evidence="3" id="KW-0201">Cytochrome c-type biogenesis</keyword>
<dbReference type="PANTHER" id="PTHR42939">
    <property type="entry name" value="ABC TRANSPORTER ATP-BINDING PROTEIN ALBC-RELATED"/>
    <property type="match status" value="1"/>
</dbReference>
<keyword evidence="2" id="KW-0547">Nucleotide-binding</keyword>
<keyword evidence="1" id="KW-0813">Transport</keyword>
<dbReference type="PANTHER" id="PTHR42939:SF1">
    <property type="entry name" value="ABC TRANSPORTER ATP-BINDING PROTEIN ALBC-RELATED"/>
    <property type="match status" value="1"/>
</dbReference>
<dbReference type="GO" id="GO:0017004">
    <property type="term" value="P:cytochrome complex assembly"/>
    <property type="evidence" value="ECO:0007669"/>
    <property type="project" value="UniProtKB-KW"/>
</dbReference>
<reference evidence="6 7" key="1">
    <citation type="submission" date="2019-02" db="EMBL/GenBank/DDBJ databases">
        <title>Prokaryotic population dynamics and viral predation in marine succession experiment using metagenomics: the confinement effect.</title>
        <authorList>
            <person name="Haro-Moreno J.M."/>
            <person name="Rodriguez-Valera F."/>
            <person name="Lopez-Perez M."/>
        </authorList>
    </citation>
    <scope>NUCLEOTIDE SEQUENCE [LARGE SCALE GENOMIC DNA]</scope>
    <source>
        <strain evidence="6">MED-G160</strain>
    </source>
</reference>
<gene>
    <name evidence="6" type="primary">ccmA</name>
    <name evidence="6" type="ORF">EVA93_02510</name>
</gene>
<evidence type="ECO:0000256" key="2">
    <source>
        <dbReference type="ARBA" id="ARBA00022741"/>
    </source>
</evidence>
<dbReference type="PROSITE" id="PS50893">
    <property type="entry name" value="ABC_TRANSPORTER_2"/>
    <property type="match status" value="1"/>
</dbReference>
<dbReference type="GO" id="GO:0005524">
    <property type="term" value="F:ATP binding"/>
    <property type="evidence" value="ECO:0007669"/>
    <property type="project" value="UniProtKB-KW"/>
</dbReference>
<dbReference type="SUPFAM" id="SSF52540">
    <property type="entry name" value="P-loop containing nucleoside triphosphate hydrolases"/>
    <property type="match status" value="1"/>
</dbReference>
<dbReference type="Gene3D" id="3.40.50.300">
    <property type="entry name" value="P-loop containing nucleotide triphosphate hydrolases"/>
    <property type="match status" value="1"/>
</dbReference>
<dbReference type="SMART" id="SM00382">
    <property type="entry name" value="AAA"/>
    <property type="match status" value="1"/>
</dbReference>
<evidence type="ECO:0000256" key="4">
    <source>
        <dbReference type="ARBA" id="ARBA00022840"/>
    </source>
</evidence>
<evidence type="ECO:0000259" key="5">
    <source>
        <dbReference type="PROSITE" id="PS50893"/>
    </source>
</evidence>
<dbReference type="AlphaFoldDB" id="A0A520N2M9"/>
<proteinExistence type="predicted"/>
<dbReference type="Proteomes" id="UP000318710">
    <property type="component" value="Unassembled WGS sequence"/>
</dbReference>
<evidence type="ECO:0000256" key="3">
    <source>
        <dbReference type="ARBA" id="ARBA00022748"/>
    </source>
</evidence>
<accession>A0A520N2M9</accession>
<protein>
    <submittedName>
        <fullName evidence="6">Heme ABC exporter ATP-binding protein CcmA</fullName>
    </submittedName>
</protein>
<organism evidence="6 7">
    <name type="scientific">SAR86 cluster bacterium</name>
    <dbReference type="NCBI Taxonomy" id="2030880"/>
    <lineage>
        <taxon>Bacteria</taxon>
        <taxon>Pseudomonadati</taxon>
        <taxon>Pseudomonadota</taxon>
        <taxon>Gammaproteobacteria</taxon>
        <taxon>SAR86 cluster</taxon>
    </lineage>
</organism>
<dbReference type="InterPro" id="IPR027417">
    <property type="entry name" value="P-loop_NTPase"/>
</dbReference>
<feature type="domain" description="ABC transporter" evidence="5">
    <location>
        <begin position="7"/>
        <end position="192"/>
    </location>
</feature>
<evidence type="ECO:0000256" key="1">
    <source>
        <dbReference type="ARBA" id="ARBA00022448"/>
    </source>
</evidence>
<dbReference type="EMBL" id="SHBF01000011">
    <property type="protein sequence ID" value="RZO27727.1"/>
    <property type="molecule type" value="Genomic_DNA"/>
</dbReference>
<sequence length="192" mass="21652">MNKNPLIVAQNIGYKINENKLFHNISFDIKHGEALHIKGRNGSGKSTLIRIILGITEPVKGTLENKSTKEICYLGHKNALKTYLTLDDNINLMQLTNCDMLKSYLDKLELNKYRDVTVSNLSFGQQKKLALLRVFLNNSDLIILDEPFVGLDDGAHTVLTSFLNNELDKNKSLVFTSHIPCNINSKILEIPK</sequence>
<dbReference type="InterPro" id="IPR003439">
    <property type="entry name" value="ABC_transporter-like_ATP-bd"/>
</dbReference>
<comment type="caution">
    <text evidence="6">The sequence shown here is derived from an EMBL/GenBank/DDBJ whole genome shotgun (WGS) entry which is preliminary data.</text>
</comment>
<dbReference type="InterPro" id="IPR003593">
    <property type="entry name" value="AAA+_ATPase"/>
</dbReference>
<name>A0A520N2M9_9GAMM</name>
<keyword evidence="4 6" id="KW-0067">ATP-binding</keyword>
<dbReference type="InterPro" id="IPR051782">
    <property type="entry name" value="ABC_Transporter_VariousFunc"/>
</dbReference>
<dbReference type="InterPro" id="IPR017871">
    <property type="entry name" value="ABC_transporter-like_CS"/>
</dbReference>
<dbReference type="GO" id="GO:0022857">
    <property type="term" value="F:transmembrane transporter activity"/>
    <property type="evidence" value="ECO:0007669"/>
    <property type="project" value="InterPro"/>
</dbReference>
<dbReference type="NCBIfam" id="TIGR01189">
    <property type="entry name" value="ccmA"/>
    <property type="match status" value="1"/>
</dbReference>
<evidence type="ECO:0000313" key="6">
    <source>
        <dbReference type="EMBL" id="RZO27727.1"/>
    </source>
</evidence>
<dbReference type="Pfam" id="PF00005">
    <property type="entry name" value="ABC_tran"/>
    <property type="match status" value="1"/>
</dbReference>
<dbReference type="GO" id="GO:0016887">
    <property type="term" value="F:ATP hydrolysis activity"/>
    <property type="evidence" value="ECO:0007669"/>
    <property type="project" value="InterPro"/>
</dbReference>
<dbReference type="PROSITE" id="PS00211">
    <property type="entry name" value="ABC_TRANSPORTER_1"/>
    <property type="match status" value="1"/>
</dbReference>
<evidence type="ECO:0000313" key="7">
    <source>
        <dbReference type="Proteomes" id="UP000318710"/>
    </source>
</evidence>